<reference evidence="1 2" key="1">
    <citation type="submission" date="2022-03" db="EMBL/GenBank/DDBJ databases">
        <authorList>
            <person name="Nunn A."/>
            <person name="Chopra R."/>
            <person name="Nunn A."/>
            <person name="Contreras Garrido A."/>
        </authorList>
    </citation>
    <scope>NUCLEOTIDE SEQUENCE [LARGE SCALE GENOMIC DNA]</scope>
</reference>
<organism evidence="1 2">
    <name type="scientific">Thlaspi arvense</name>
    <name type="common">Field penny-cress</name>
    <dbReference type="NCBI Taxonomy" id="13288"/>
    <lineage>
        <taxon>Eukaryota</taxon>
        <taxon>Viridiplantae</taxon>
        <taxon>Streptophyta</taxon>
        <taxon>Embryophyta</taxon>
        <taxon>Tracheophyta</taxon>
        <taxon>Spermatophyta</taxon>
        <taxon>Magnoliopsida</taxon>
        <taxon>eudicotyledons</taxon>
        <taxon>Gunneridae</taxon>
        <taxon>Pentapetalae</taxon>
        <taxon>rosids</taxon>
        <taxon>malvids</taxon>
        <taxon>Brassicales</taxon>
        <taxon>Brassicaceae</taxon>
        <taxon>Thlaspideae</taxon>
        <taxon>Thlaspi</taxon>
    </lineage>
</organism>
<dbReference type="Proteomes" id="UP000836841">
    <property type="component" value="Chromosome 3"/>
</dbReference>
<keyword evidence="2" id="KW-1185">Reference proteome</keyword>
<protein>
    <submittedName>
        <fullName evidence="1">Uncharacterized protein</fullName>
    </submittedName>
</protein>
<feature type="non-terminal residue" evidence="1">
    <location>
        <position position="86"/>
    </location>
</feature>
<dbReference type="AlphaFoldDB" id="A0AAU9RZ61"/>
<dbReference type="EMBL" id="OU466859">
    <property type="protein sequence ID" value="CAH2052044.1"/>
    <property type="molecule type" value="Genomic_DNA"/>
</dbReference>
<gene>
    <name evidence="1" type="ORF">TAV2_LOCUS9448</name>
</gene>
<evidence type="ECO:0000313" key="2">
    <source>
        <dbReference type="Proteomes" id="UP000836841"/>
    </source>
</evidence>
<name>A0AAU9RZ61_THLAR</name>
<proteinExistence type="predicted"/>
<evidence type="ECO:0000313" key="1">
    <source>
        <dbReference type="EMBL" id="CAH2052044.1"/>
    </source>
</evidence>
<accession>A0AAU9RZ61</accession>
<sequence length="86" mass="10131">VLEFKFILRKSDRAYDQKITRSYIIPFLFQEQQHALRSGRLEERVSTWGLGILALFCVMMTVNADEDDSGDSLSMIRCMIRDNRRK</sequence>
<feature type="non-terminal residue" evidence="1">
    <location>
        <position position="1"/>
    </location>
</feature>